<name>A0A4Y2N793_ARAVE</name>
<reference evidence="2 3" key="1">
    <citation type="journal article" date="2019" name="Sci. Rep.">
        <title>Orb-weaving spider Araneus ventricosus genome elucidates the spidroin gene catalogue.</title>
        <authorList>
            <person name="Kono N."/>
            <person name="Nakamura H."/>
            <person name="Ohtoshi R."/>
            <person name="Moran D.A.P."/>
            <person name="Shinohara A."/>
            <person name="Yoshida Y."/>
            <person name="Fujiwara M."/>
            <person name="Mori M."/>
            <person name="Tomita M."/>
            <person name="Arakawa K."/>
        </authorList>
    </citation>
    <scope>NUCLEOTIDE SEQUENCE [LARGE SCALE GENOMIC DNA]</scope>
</reference>
<feature type="compositionally biased region" description="Basic and acidic residues" evidence="1">
    <location>
        <begin position="29"/>
        <end position="70"/>
    </location>
</feature>
<dbReference type="EMBL" id="BGPR01008419">
    <property type="protein sequence ID" value="GBN33706.1"/>
    <property type="molecule type" value="Genomic_DNA"/>
</dbReference>
<accession>A0A4Y2N793</accession>
<dbReference type="AlphaFoldDB" id="A0A4Y2N793"/>
<sequence length="127" mass="14899">MVNTRSRTKMAENTDLLALLADMKRSMEKGSMEMKKGQEEMKKGQEEMKKGQEEMKKGQEEMRKGQEEMKNQIQSHVEGKIGEIKDHVNNCIERIEEDVRSVKREIGEGEVQRKFEEVLRVFLHICE</sequence>
<comment type="caution">
    <text evidence="2">The sequence shown here is derived from an EMBL/GenBank/DDBJ whole genome shotgun (WGS) entry which is preliminary data.</text>
</comment>
<proteinExistence type="predicted"/>
<evidence type="ECO:0000256" key="1">
    <source>
        <dbReference type="SAM" id="MobiDB-lite"/>
    </source>
</evidence>
<protein>
    <submittedName>
        <fullName evidence="2">Uncharacterized protein</fullName>
    </submittedName>
</protein>
<dbReference type="Proteomes" id="UP000499080">
    <property type="component" value="Unassembled WGS sequence"/>
</dbReference>
<evidence type="ECO:0000313" key="3">
    <source>
        <dbReference type="Proteomes" id="UP000499080"/>
    </source>
</evidence>
<evidence type="ECO:0000313" key="2">
    <source>
        <dbReference type="EMBL" id="GBN33706.1"/>
    </source>
</evidence>
<keyword evidence="3" id="KW-1185">Reference proteome</keyword>
<gene>
    <name evidence="2" type="ORF">AVEN_94497_1</name>
</gene>
<feature type="region of interest" description="Disordered" evidence="1">
    <location>
        <begin position="29"/>
        <end position="71"/>
    </location>
</feature>
<organism evidence="2 3">
    <name type="scientific">Araneus ventricosus</name>
    <name type="common">Orbweaver spider</name>
    <name type="synonym">Epeira ventricosa</name>
    <dbReference type="NCBI Taxonomy" id="182803"/>
    <lineage>
        <taxon>Eukaryota</taxon>
        <taxon>Metazoa</taxon>
        <taxon>Ecdysozoa</taxon>
        <taxon>Arthropoda</taxon>
        <taxon>Chelicerata</taxon>
        <taxon>Arachnida</taxon>
        <taxon>Araneae</taxon>
        <taxon>Araneomorphae</taxon>
        <taxon>Entelegynae</taxon>
        <taxon>Araneoidea</taxon>
        <taxon>Araneidae</taxon>
        <taxon>Araneus</taxon>
    </lineage>
</organism>